<reference evidence="2 3" key="1">
    <citation type="journal article" date="2015" name="Nat. Commun.">
        <title>Lucilia cuprina genome unlocks parasitic fly biology to underpin future interventions.</title>
        <authorList>
            <person name="Anstead C.A."/>
            <person name="Korhonen P.K."/>
            <person name="Young N.D."/>
            <person name="Hall R.S."/>
            <person name="Jex A.R."/>
            <person name="Murali S.C."/>
            <person name="Hughes D.S."/>
            <person name="Lee S.F."/>
            <person name="Perry T."/>
            <person name="Stroehlein A.J."/>
            <person name="Ansell B.R."/>
            <person name="Breugelmans B."/>
            <person name="Hofmann A."/>
            <person name="Qu J."/>
            <person name="Dugan S."/>
            <person name="Lee S.L."/>
            <person name="Chao H."/>
            <person name="Dinh H."/>
            <person name="Han Y."/>
            <person name="Doddapaneni H.V."/>
            <person name="Worley K.C."/>
            <person name="Muzny D.M."/>
            <person name="Ioannidis P."/>
            <person name="Waterhouse R.M."/>
            <person name="Zdobnov E.M."/>
            <person name="James P.J."/>
            <person name="Bagnall N.H."/>
            <person name="Kotze A.C."/>
            <person name="Gibbs R.A."/>
            <person name="Richards S."/>
            <person name="Batterham P."/>
            <person name="Gasser R.B."/>
        </authorList>
    </citation>
    <scope>NUCLEOTIDE SEQUENCE [LARGE SCALE GENOMIC DNA]</scope>
    <source>
        <strain evidence="2 3">LS</strain>
        <tissue evidence="2">Full body</tissue>
    </source>
</reference>
<dbReference type="AlphaFoldDB" id="A0A0L0BVF4"/>
<evidence type="ECO:0000313" key="3">
    <source>
        <dbReference type="Proteomes" id="UP000037069"/>
    </source>
</evidence>
<feature type="transmembrane region" description="Helical" evidence="1">
    <location>
        <begin position="24"/>
        <end position="45"/>
    </location>
</feature>
<keyword evidence="1" id="KW-0812">Transmembrane</keyword>
<dbReference type="Proteomes" id="UP000037069">
    <property type="component" value="Unassembled WGS sequence"/>
</dbReference>
<sequence length="57" mass="6211">MCNNYCVNNPYPKDSAASYQSPKVLLLLLLTTTTCGSWVFSSTLWRRTLASPAAAAL</sequence>
<evidence type="ECO:0000256" key="1">
    <source>
        <dbReference type="SAM" id="Phobius"/>
    </source>
</evidence>
<organism evidence="2 3">
    <name type="scientific">Lucilia cuprina</name>
    <name type="common">Green bottle fly</name>
    <name type="synonym">Australian sheep blowfly</name>
    <dbReference type="NCBI Taxonomy" id="7375"/>
    <lineage>
        <taxon>Eukaryota</taxon>
        <taxon>Metazoa</taxon>
        <taxon>Ecdysozoa</taxon>
        <taxon>Arthropoda</taxon>
        <taxon>Hexapoda</taxon>
        <taxon>Insecta</taxon>
        <taxon>Pterygota</taxon>
        <taxon>Neoptera</taxon>
        <taxon>Endopterygota</taxon>
        <taxon>Diptera</taxon>
        <taxon>Brachycera</taxon>
        <taxon>Muscomorpha</taxon>
        <taxon>Oestroidea</taxon>
        <taxon>Calliphoridae</taxon>
        <taxon>Luciliinae</taxon>
        <taxon>Lucilia</taxon>
    </lineage>
</organism>
<keyword evidence="1" id="KW-0472">Membrane</keyword>
<comment type="caution">
    <text evidence="2">The sequence shown here is derived from an EMBL/GenBank/DDBJ whole genome shotgun (WGS) entry which is preliminary data.</text>
</comment>
<proteinExistence type="predicted"/>
<keyword evidence="1" id="KW-1133">Transmembrane helix</keyword>
<gene>
    <name evidence="2" type="ORF">FF38_00151</name>
</gene>
<dbReference type="EMBL" id="JRES01001388">
    <property type="protein sequence ID" value="KNC23214.1"/>
    <property type="molecule type" value="Genomic_DNA"/>
</dbReference>
<accession>A0A0L0BVF4</accession>
<protein>
    <submittedName>
        <fullName evidence="2">Uncharacterized protein</fullName>
    </submittedName>
</protein>
<evidence type="ECO:0000313" key="2">
    <source>
        <dbReference type="EMBL" id="KNC23214.1"/>
    </source>
</evidence>
<name>A0A0L0BVF4_LUCCU</name>
<keyword evidence="3" id="KW-1185">Reference proteome</keyword>